<proteinExistence type="predicted"/>
<organism evidence="1 2">
    <name type="scientific">Owenweeksia hongkongensis (strain DSM 17368 / CIP 108786 / JCM 12287 / NRRL B-23963 / UST20020801)</name>
    <dbReference type="NCBI Taxonomy" id="926562"/>
    <lineage>
        <taxon>Bacteria</taxon>
        <taxon>Pseudomonadati</taxon>
        <taxon>Bacteroidota</taxon>
        <taxon>Flavobacteriia</taxon>
        <taxon>Flavobacteriales</taxon>
        <taxon>Owenweeksiaceae</taxon>
        <taxon>Owenweeksia</taxon>
    </lineage>
</organism>
<evidence type="ECO:0008006" key="3">
    <source>
        <dbReference type="Google" id="ProtNLM"/>
    </source>
</evidence>
<accession>G8R0Q5</accession>
<evidence type="ECO:0000313" key="2">
    <source>
        <dbReference type="Proteomes" id="UP000005631"/>
    </source>
</evidence>
<keyword evidence="2" id="KW-1185">Reference proteome</keyword>
<gene>
    <name evidence="1" type="ordered locus">Oweho_2822</name>
</gene>
<dbReference type="AlphaFoldDB" id="G8R0Q5"/>
<dbReference type="RefSeq" id="WP_014203131.1">
    <property type="nucleotide sequence ID" value="NC_016599.1"/>
</dbReference>
<name>G8R0Q5_OWEHD</name>
<protein>
    <recommendedName>
        <fullName evidence="3">Cell division protein FtsQ</fullName>
    </recommendedName>
</protein>
<dbReference type="Proteomes" id="UP000005631">
    <property type="component" value="Chromosome"/>
</dbReference>
<evidence type="ECO:0000313" key="1">
    <source>
        <dbReference type="EMBL" id="AEV33782.1"/>
    </source>
</evidence>
<dbReference type="OrthoDB" id="1466667at2"/>
<dbReference type="KEGG" id="oho:Oweho_2822"/>
<sequence length="241" mass="27734">MSKAWNIAAWSLGFVLLMVMLAFSANRREDMHIADVDVHVNTDKYQYFISKEDVQKIVYAEYPNIDSLLYREININVLEERLDNHPSIRKAEVYSALDGKLRIDVTQKQPMFRVHGSAGDYYIAEAGDSMALSPNFSAKVPLVTGAISAENEKQLFDFFVKFQQDEFYKNFFEGVQVEENGEWILYPKPGRHHVLLGTPDDVESKLNKLRAFYKSVVDKKNIDQIKTLNLAYDGQVICTKY</sequence>
<dbReference type="HOGENOM" id="CLU_064655_1_1_10"/>
<dbReference type="STRING" id="926562.Oweho_2822"/>
<reference evidence="1 2" key="1">
    <citation type="journal article" date="2012" name="Stand. Genomic Sci.">
        <title>Genome sequence of the orange-pigmented seawater bacterium Owenweeksia hongkongensis type strain (UST20020801(T)).</title>
        <authorList>
            <person name="Riedel T."/>
            <person name="Held B."/>
            <person name="Nolan M."/>
            <person name="Lucas S."/>
            <person name="Lapidus A."/>
            <person name="Tice H."/>
            <person name="Del Rio T.G."/>
            <person name="Cheng J.F."/>
            <person name="Han C."/>
            <person name="Tapia R."/>
            <person name="Goodwin L.A."/>
            <person name="Pitluck S."/>
            <person name="Liolios K."/>
            <person name="Mavromatis K."/>
            <person name="Pagani I."/>
            <person name="Ivanova N."/>
            <person name="Mikhailova N."/>
            <person name="Pati A."/>
            <person name="Chen A."/>
            <person name="Palaniappan K."/>
            <person name="Rohde M."/>
            <person name="Tindall B.J."/>
            <person name="Detter J.C."/>
            <person name="Goker M."/>
            <person name="Woyke T."/>
            <person name="Bristow J."/>
            <person name="Eisen J.A."/>
            <person name="Markowitz V."/>
            <person name="Hugenholtz P."/>
            <person name="Klenk H.P."/>
            <person name="Kyrpides N.C."/>
        </authorList>
    </citation>
    <scope>NUCLEOTIDE SEQUENCE</scope>
    <source>
        <strain evidence="2">DSM 17368 / JCM 12287 / NRRL B-23963</strain>
    </source>
</reference>
<dbReference type="eggNOG" id="COG1589">
    <property type="taxonomic scope" value="Bacteria"/>
</dbReference>
<dbReference type="EMBL" id="CP003156">
    <property type="protein sequence ID" value="AEV33782.1"/>
    <property type="molecule type" value="Genomic_DNA"/>
</dbReference>